<dbReference type="EMBL" id="CAMXCT030001312">
    <property type="protein sequence ID" value="CAL4776204.1"/>
    <property type="molecule type" value="Genomic_DNA"/>
</dbReference>
<evidence type="ECO:0000259" key="2">
    <source>
        <dbReference type="PROSITE" id="PS50994"/>
    </source>
</evidence>
<feature type="compositionally biased region" description="Low complexity" evidence="1">
    <location>
        <begin position="501"/>
        <end position="517"/>
    </location>
</feature>
<organism evidence="3">
    <name type="scientific">Cladocopium goreaui</name>
    <dbReference type="NCBI Taxonomy" id="2562237"/>
    <lineage>
        <taxon>Eukaryota</taxon>
        <taxon>Sar</taxon>
        <taxon>Alveolata</taxon>
        <taxon>Dinophyceae</taxon>
        <taxon>Suessiales</taxon>
        <taxon>Symbiodiniaceae</taxon>
        <taxon>Cladocopium</taxon>
    </lineage>
</organism>
<dbReference type="InterPro" id="IPR001584">
    <property type="entry name" value="Integrase_cat-core"/>
</dbReference>
<dbReference type="EMBL" id="CAMXCT010001312">
    <property type="protein sequence ID" value="CAI3988892.1"/>
    <property type="molecule type" value="Genomic_DNA"/>
</dbReference>
<gene>
    <name evidence="3" type="ORF">C1SCF055_LOCUS16008</name>
</gene>
<reference evidence="3" key="1">
    <citation type="submission" date="2022-10" db="EMBL/GenBank/DDBJ databases">
        <authorList>
            <person name="Chen Y."/>
            <person name="Dougan E. K."/>
            <person name="Chan C."/>
            <person name="Rhodes N."/>
            <person name="Thang M."/>
        </authorList>
    </citation>
    <scope>NUCLEOTIDE SEQUENCE</scope>
</reference>
<dbReference type="OrthoDB" id="413239at2759"/>
<dbReference type="Proteomes" id="UP001152797">
    <property type="component" value="Unassembled WGS sequence"/>
</dbReference>
<name>A0A9P1CB19_9DINO</name>
<protein>
    <submittedName>
        <fullName evidence="5">Integrase catalytic domain-containing protein</fullName>
    </submittedName>
</protein>
<dbReference type="InterPro" id="IPR036397">
    <property type="entry name" value="RNaseH_sf"/>
</dbReference>
<evidence type="ECO:0000313" key="5">
    <source>
        <dbReference type="EMBL" id="CAL4776204.1"/>
    </source>
</evidence>
<feature type="domain" description="Integrase catalytic" evidence="2">
    <location>
        <begin position="200"/>
        <end position="378"/>
    </location>
</feature>
<dbReference type="GO" id="GO:0003676">
    <property type="term" value="F:nucleic acid binding"/>
    <property type="evidence" value="ECO:0007669"/>
    <property type="project" value="InterPro"/>
</dbReference>
<feature type="compositionally biased region" description="Basic and acidic residues" evidence="1">
    <location>
        <begin position="534"/>
        <end position="545"/>
    </location>
</feature>
<keyword evidence="6" id="KW-1185">Reference proteome</keyword>
<feature type="region of interest" description="Disordered" evidence="1">
    <location>
        <begin position="426"/>
        <end position="545"/>
    </location>
</feature>
<dbReference type="SUPFAM" id="SSF53098">
    <property type="entry name" value="Ribonuclease H-like"/>
    <property type="match status" value="1"/>
</dbReference>
<dbReference type="PROSITE" id="PS50994">
    <property type="entry name" value="INTEGRASE"/>
    <property type="match status" value="1"/>
</dbReference>
<dbReference type="InterPro" id="IPR012337">
    <property type="entry name" value="RNaseH-like_sf"/>
</dbReference>
<evidence type="ECO:0000256" key="1">
    <source>
        <dbReference type="SAM" id="MobiDB-lite"/>
    </source>
</evidence>
<comment type="caution">
    <text evidence="3">The sequence shown here is derived from an EMBL/GenBank/DDBJ whole genome shotgun (WGS) entry which is preliminary data.</text>
</comment>
<feature type="compositionally biased region" description="Polar residues" evidence="1">
    <location>
        <begin position="484"/>
        <end position="500"/>
    </location>
</feature>
<dbReference type="EMBL" id="CAMXCT020001312">
    <property type="protein sequence ID" value="CAL1142267.1"/>
    <property type="molecule type" value="Genomic_DNA"/>
</dbReference>
<evidence type="ECO:0000313" key="4">
    <source>
        <dbReference type="EMBL" id="CAL1142267.1"/>
    </source>
</evidence>
<dbReference type="GO" id="GO:0015074">
    <property type="term" value="P:DNA integration"/>
    <property type="evidence" value="ECO:0007669"/>
    <property type="project" value="InterPro"/>
</dbReference>
<sequence>MFLNKRWLIKCTCPLFHSIYKTKVCVRNHPHTVIQGKDASIAHAWKEQVFPVRWISKLLLVDGSNEDGVRFDTETMDLQPLFGEPVPDVEDTLHGHPSSSSSKWSPVGHGRWEKTAGNSSAELHDGKNYEPTPKEVAQWDVQLLKFHKASGHPSNRNLARIIKEAGKQEWQVQRAHQLRCSACEAVKLGGSSSGKVPPAAMSSPPKAWSTVLVDIGEWTMMARKQKLKFMMVIDGATKFKATHLIMTYSLIEQGNENAQQVIEGFSHCWLADKPRPMIVIPGNASTLRSTAFREFCDNNNNNNIWLSFPVEKEPWAHGIAERGIQELKLVMDKIYIEDATLSAATILSLAIQAPSTLWRTSMVFLLFSGPTASLFTGRMKMSSLMLNYVTLMSWPTFGHAEASRRFGTQNYIDLTNEVPEETALEITEDLPAEPNNKTGVSGRRLSGKHSEAAAKALPPLPPVNEYEENKGPPPVPDDLEETGNTETPAMSRRGSTSTTKPLLADSSASSLAQPASPRQIPAVSRETSVGGDAPEPKRAKTDSEMETVRYEKLTPAFKKLFDRAKNRAFVTAEAVRKCTEAEEREGWESGRVIGCRWVLTWKDVPPEDRQHAADDATNNDQTPFTPSGDRKSKARIVHLGYQHPDLLKPEFRSSAQIQATISRYLTFALTVQNQWRIEGLDLSTAFLQTEKNQESQRLWTQLARELRQALGVSDGGLLRILKDSYGSTTAPRGLWRDIDRNLQKLGIWMLKYSPDFTVSAKKSKSKGLDAVSQIQSITGKRAEKNFEPMQQN</sequence>
<proteinExistence type="predicted"/>
<dbReference type="Gene3D" id="3.30.420.10">
    <property type="entry name" value="Ribonuclease H-like superfamily/Ribonuclease H"/>
    <property type="match status" value="1"/>
</dbReference>
<dbReference type="AlphaFoldDB" id="A0A9P1CB19"/>
<feature type="region of interest" description="Disordered" evidence="1">
    <location>
        <begin position="608"/>
        <end position="631"/>
    </location>
</feature>
<accession>A0A9P1CB19</accession>
<evidence type="ECO:0000313" key="6">
    <source>
        <dbReference type="Proteomes" id="UP001152797"/>
    </source>
</evidence>
<evidence type="ECO:0000313" key="3">
    <source>
        <dbReference type="EMBL" id="CAI3988892.1"/>
    </source>
</evidence>
<reference evidence="4" key="2">
    <citation type="submission" date="2024-04" db="EMBL/GenBank/DDBJ databases">
        <authorList>
            <person name="Chen Y."/>
            <person name="Shah S."/>
            <person name="Dougan E. K."/>
            <person name="Thang M."/>
            <person name="Chan C."/>
        </authorList>
    </citation>
    <scope>NUCLEOTIDE SEQUENCE [LARGE SCALE GENOMIC DNA]</scope>
</reference>
<feature type="compositionally biased region" description="Polar residues" evidence="1">
    <location>
        <begin position="616"/>
        <end position="625"/>
    </location>
</feature>